<evidence type="ECO:0000313" key="3">
    <source>
        <dbReference type="Proteomes" id="UP000590412"/>
    </source>
</evidence>
<dbReference type="OrthoDB" id="4022940at2759"/>
<dbReference type="Proteomes" id="UP000590412">
    <property type="component" value="Unassembled WGS sequence"/>
</dbReference>
<sequence length="568" mass="63345">MKNLDILPHSRKNDADTQVNKSTGGDQNSSQISNVEFGTLKKVGTNVSQASTFSNATAKSNPLVKLFTRNRSQSNVAARNSEVCILDAPDSKVEFDDNEPLKEPKITKLRAAKKILSPTSKSHFDSVIDSSSTDEGISKRQSSEESRGKKQIISSPSSGFHNLFHKSHSANGLSKFGDRNGEDKIHTSSLKASICLSSNNSNSVVNDIMLARVYKFTNANFSNEDGETFAEHSSLLDIHRKMLTPADSYIQNKLNKHHQHEIGLGIVDKSETAVLGMPANEEAKLNKSRQQICSLLKPLFIPSRQKKVASSNEYPFLGHSLDEIGHIIRNQLSSDSNRPANNVESTPKYVKYKSRSNKSSSKGQVLGADTHDSMCTTPFDESDLREIISDLTTIFLSCLGWLRRDVLQSVRPSENSNKQRGFDYLDMWQILSQSWFYYNKNIRFQILQIFQVVFTTTPRWYGEPILPSTYIDEVLQNSFCTVFIVPIVEDSKRRSIASSSVTTIASCGVLDNHEKSLFLHDPTLLSNALHCLGSLQALPQSSYSNTEIETHNLKQIMRVMIANLSNLS</sequence>
<evidence type="ECO:0000256" key="1">
    <source>
        <dbReference type="SAM" id="MobiDB-lite"/>
    </source>
</evidence>
<feature type="region of interest" description="Disordered" evidence="1">
    <location>
        <begin position="122"/>
        <end position="160"/>
    </location>
</feature>
<gene>
    <name evidence="2" type="ORF">FOB60_002845</name>
</gene>
<reference evidence="2" key="1">
    <citation type="submission" date="2020-03" db="EMBL/GenBank/DDBJ databases">
        <title>FDA dAtabase for Regulatory Grade micrObial Sequences (FDA-ARGOS): Supporting development and validation of Infectious Disease Dx tests.</title>
        <authorList>
            <person name="Campos J."/>
            <person name="Goldberg B."/>
            <person name="Tallon L."/>
            <person name="Sadzewicz L."/>
            <person name="Vavikolanu K."/>
            <person name="Mehta A."/>
            <person name="Aluvathingal J."/>
            <person name="Nadendla S."/>
            <person name="Nandy P."/>
            <person name="Geyer C."/>
            <person name="Yan Y."/>
            <person name="Sichtig H."/>
        </authorList>
    </citation>
    <scope>NUCLEOTIDE SEQUENCE [LARGE SCALE GENOMIC DNA]</scope>
    <source>
        <strain evidence="2">FDAARGOS_652</strain>
    </source>
</reference>
<proteinExistence type="predicted"/>
<comment type="caution">
    <text evidence="2">The sequence shown here is derived from an EMBL/GenBank/DDBJ whole genome shotgun (WGS) entry which is preliminary data.</text>
</comment>
<feature type="compositionally biased region" description="Polar residues" evidence="1">
    <location>
        <begin position="332"/>
        <end position="345"/>
    </location>
</feature>
<organism evidence="2 3">
    <name type="scientific">Candida parapsilosis</name>
    <name type="common">Yeast</name>
    <dbReference type="NCBI Taxonomy" id="5480"/>
    <lineage>
        <taxon>Eukaryota</taxon>
        <taxon>Fungi</taxon>
        <taxon>Dikarya</taxon>
        <taxon>Ascomycota</taxon>
        <taxon>Saccharomycotina</taxon>
        <taxon>Pichiomycetes</taxon>
        <taxon>Debaryomycetaceae</taxon>
        <taxon>Candida/Lodderomyces clade</taxon>
        <taxon>Candida</taxon>
    </lineage>
</organism>
<feature type="region of interest" description="Disordered" evidence="1">
    <location>
        <begin position="1"/>
        <end position="31"/>
    </location>
</feature>
<accession>A0A8X7TB01</accession>
<evidence type="ECO:0000313" key="2">
    <source>
        <dbReference type="EMBL" id="KAF6052589.1"/>
    </source>
</evidence>
<name>A0A8X7TB01_CANPA</name>
<dbReference type="AlphaFoldDB" id="A0A8X7TB01"/>
<feature type="compositionally biased region" description="Basic and acidic residues" evidence="1">
    <location>
        <begin position="136"/>
        <end position="148"/>
    </location>
</feature>
<dbReference type="EMBL" id="JABWAB010000004">
    <property type="protein sequence ID" value="KAF6052589.1"/>
    <property type="molecule type" value="Genomic_DNA"/>
</dbReference>
<feature type="compositionally biased region" description="Polar residues" evidence="1">
    <location>
        <begin position="16"/>
        <end position="31"/>
    </location>
</feature>
<feature type="region of interest" description="Disordered" evidence="1">
    <location>
        <begin position="332"/>
        <end position="366"/>
    </location>
</feature>
<protein>
    <submittedName>
        <fullName evidence="2">Uncharacterized protein</fullName>
    </submittedName>
</protein>